<organism evidence="1 2">
    <name type="scientific">Macrosiphum euphorbiae</name>
    <name type="common">potato aphid</name>
    <dbReference type="NCBI Taxonomy" id="13131"/>
    <lineage>
        <taxon>Eukaryota</taxon>
        <taxon>Metazoa</taxon>
        <taxon>Ecdysozoa</taxon>
        <taxon>Arthropoda</taxon>
        <taxon>Hexapoda</taxon>
        <taxon>Insecta</taxon>
        <taxon>Pterygota</taxon>
        <taxon>Neoptera</taxon>
        <taxon>Paraneoptera</taxon>
        <taxon>Hemiptera</taxon>
        <taxon>Sternorrhyncha</taxon>
        <taxon>Aphidomorpha</taxon>
        <taxon>Aphidoidea</taxon>
        <taxon>Aphididae</taxon>
        <taxon>Macrosiphini</taxon>
        <taxon>Macrosiphum</taxon>
    </lineage>
</organism>
<dbReference type="Proteomes" id="UP001160148">
    <property type="component" value="Unassembled WGS sequence"/>
</dbReference>
<dbReference type="AlphaFoldDB" id="A0AAV0XSM0"/>
<sequence>MKCVTFKNNHIKTLDNNIEIVARTLYDHLKSMGTIEADVSVLRRFYEEDSSAVHATSPLMDNCNENDSTQVLLNQVYTIVTNLYKELVTKEKSKNKSK</sequence>
<evidence type="ECO:0000313" key="1">
    <source>
        <dbReference type="EMBL" id="CAI6371579.1"/>
    </source>
</evidence>
<proteinExistence type="predicted"/>
<comment type="caution">
    <text evidence="1">The sequence shown here is derived from an EMBL/GenBank/DDBJ whole genome shotgun (WGS) entry which is preliminary data.</text>
</comment>
<accession>A0AAV0XSM0</accession>
<dbReference type="EMBL" id="CARXXK010001014">
    <property type="protein sequence ID" value="CAI6371579.1"/>
    <property type="molecule type" value="Genomic_DNA"/>
</dbReference>
<name>A0AAV0XSM0_9HEMI</name>
<protein>
    <submittedName>
        <fullName evidence="1">Uncharacterized protein</fullName>
    </submittedName>
</protein>
<keyword evidence="2" id="KW-1185">Reference proteome</keyword>
<reference evidence="1 2" key="1">
    <citation type="submission" date="2023-01" db="EMBL/GenBank/DDBJ databases">
        <authorList>
            <person name="Whitehead M."/>
        </authorList>
    </citation>
    <scope>NUCLEOTIDE SEQUENCE [LARGE SCALE GENOMIC DNA]</scope>
</reference>
<gene>
    <name evidence="1" type="ORF">MEUPH1_LOCUS25570</name>
</gene>
<evidence type="ECO:0000313" key="2">
    <source>
        <dbReference type="Proteomes" id="UP001160148"/>
    </source>
</evidence>